<dbReference type="EMBL" id="CP030032">
    <property type="protein sequence ID" value="AWV88920.1"/>
    <property type="molecule type" value="Genomic_DNA"/>
</dbReference>
<accession>A0A2Z4FJA4</accession>
<dbReference type="AlphaFoldDB" id="A0A2Z4FJA4"/>
<sequence length="522" mass="56414">MVPMVVDYHGTLFFFIGDIFYAISSEGELLLTHRVDIPEVPVGPGQNLTIADGPANVTGGGWYNTRGAPVLYEDGTILVSFGVSMPGRNGELLRTGAIRVSRSGAVLEAGHFLWKDDPSKRLGMTRLAGVHSGQLALSGRRRYSDSEGIDYKEGAFYGLNNLEPLWNMELPFGHSEESGRDFDEIETDLAIGPNERAFGVTYHGVVYAFDVKNKVGKPIFNFHESEALSWQNRPVIAADGTMYLAYHHFPLGPGVLWAMDTQKLWDEPVPQRLNPHEMPDPDDYEGLKWRKIYSGSGGWSTPVLSKNGRLYEAMGGIGALDPETGEQIWRFGERTMASAPTILSDGTIVVGQGITGRIFFLKEDTPNGGMADEGWPGAMRDHYLSNNAAHPFRWDRSGDAPYPPLEDLLDEAGPCWNEVGWDVDTCGPLPDHSDRDVPGDEDAGAVDEDATSVDAGGQPPSDAAGDVGNDSAPEALGSRGCVGCSASGAAGGPGLLFWGMLFGGAVFWRLLARRLANPISPL</sequence>
<dbReference type="KEGG" id="bsed:DN745_06030"/>
<evidence type="ECO:0000256" key="1">
    <source>
        <dbReference type="SAM" id="MobiDB-lite"/>
    </source>
</evidence>
<proteinExistence type="predicted"/>
<reference evidence="3 4" key="1">
    <citation type="submission" date="2018-06" db="EMBL/GenBank/DDBJ databases">
        <title>Lujinxingia sediminis gen. nov. sp. nov., a new facultative anaerobic member of the class Deltaproteobacteria, and proposal of Lujinxingaceae fam. nov.</title>
        <authorList>
            <person name="Guo L.-Y."/>
            <person name="Li C.-M."/>
            <person name="Wang S."/>
            <person name="Du Z.-J."/>
        </authorList>
    </citation>
    <scope>NUCLEOTIDE SEQUENCE [LARGE SCALE GENOMIC DNA]</scope>
    <source>
        <strain evidence="3 4">FA350</strain>
    </source>
</reference>
<keyword evidence="2" id="KW-1133">Transmembrane helix</keyword>
<dbReference type="Proteomes" id="UP000249799">
    <property type="component" value="Chromosome"/>
</dbReference>
<name>A0A2Z4FJA4_9DELT</name>
<organism evidence="3 4">
    <name type="scientific">Bradymonas sediminis</name>
    <dbReference type="NCBI Taxonomy" id="1548548"/>
    <lineage>
        <taxon>Bacteria</taxon>
        <taxon>Deltaproteobacteria</taxon>
        <taxon>Bradymonadales</taxon>
        <taxon>Bradymonadaceae</taxon>
        <taxon>Bradymonas</taxon>
    </lineage>
</organism>
<dbReference type="InterPro" id="IPR015943">
    <property type="entry name" value="WD40/YVTN_repeat-like_dom_sf"/>
</dbReference>
<evidence type="ECO:0008006" key="5">
    <source>
        <dbReference type="Google" id="ProtNLM"/>
    </source>
</evidence>
<feature type="region of interest" description="Disordered" evidence="1">
    <location>
        <begin position="426"/>
        <end position="472"/>
    </location>
</feature>
<dbReference type="InterPro" id="IPR011047">
    <property type="entry name" value="Quinoprotein_ADH-like_sf"/>
</dbReference>
<dbReference type="SUPFAM" id="SSF50998">
    <property type="entry name" value="Quinoprotein alcohol dehydrogenase-like"/>
    <property type="match status" value="1"/>
</dbReference>
<evidence type="ECO:0000256" key="2">
    <source>
        <dbReference type="SAM" id="Phobius"/>
    </source>
</evidence>
<gene>
    <name evidence="3" type="ORF">DN745_06030</name>
</gene>
<evidence type="ECO:0000313" key="3">
    <source>
        <dbReference type="EMBL" id="AWV88920.1"/>
    </source>
</evidence>
<dbReference type="Gene3D" id="2.130.10.10">
    <property type="entry name" value="YVTN repeat-like/Quinoprotein amine dehydrogenase"/>
    <property type="match status" value="1"/>
</dbReference>
<keyword evidence="2" id="KW-0472">Membrane</keyword>
<dbReference type="OrthoDB" id="5401272at2"/>
<evidence type="ECO:0000313" key="4">
    <source>
        <dbReference type="Proteomes" id="UP000249799"/>
    </source>
</evidence>
<feature type="compositionally biased region" description="Acidic residues" evidence="1">
    <location>
        <begin position="439"/>
        <end position="451"/>
    </location>
</feature>
<keyword evidence="4" id="KW-1185">Reference proteome</keyword>
<protein>
    <recommendedName>
        <fullName evidence="5">PQQ-binding-like beta-propeller repeat protein</fullName>
    </recommendedName>
</protein>
<keyword evidence="2" id="KW-0812">Transmembrane</keyword>
<feature type="transmembrane region" description="Helical" evidence="2">
    <location>
        <begin position="495"/>
        <end position="512"/>
    </location>
</feature>